<protein>
    <submittedName>
        <fullName evidence="2">Uncharacterized protein</fullName>
    </submittedName>
</protein>
<feature type="transmembrane region" description="Helical" evidence="1">
    <location>
        <begin position="64"/>
        <end position="83"/>
    </location>
</feature>
<comment type="caution">
    <text evidence="2">The sequence shown here is derived from an EMBL/GenBank/DDBJ whole genome shotgun (WGS) entry which is preliminary data.</text>
</comment>
<dbReference type="EMBL" id="AWGB01000004">
    <property type="protein sequence ID" value="ESQ94207.1"/>
    <property type="molecule type" value="Genomic_DNA"/>
</dbReference>
<evidence type="ECO:0000256" key="1">
    <source>
        <dbReference type="SAM" id="Phobius"/>
    </source>
</evidence>
<evidence type="ECO:0000313" key="2">
    <source>
        <dbReference type="EMBL" id="ESQ94207.1"/>
    </source>
</evidence>
<feature type="transmembrane region" description="Helical" evidence="1">
    <location>
        <begin position="25"/>
        <end position="44"/>
    </location>
</feature>
<accession>V4PJS2</accession>
<dbReference type="STRING" id="1121022.GCA_000376105_00528"/>
<proteinExistence type="predicted"/>
<keyword evidence="1" id="KW-1133">Transmembrane helix</keyword>
<reference evidence="2 3" key="1">
    <citation type="journal article" date="2014" name="Nature">
        <title>Sequential evolution of bacterial morphology by co-option of a developmental regulator.</title>
        <authorList>
            <person name="Jiang C."/>
            <person name="Brown P.J."/>
            <person name="Ducret A."/>
            <person name="Brun Y.V."/>
        </authorList>
    </citation>
    <scope>NUCLEOTIDE SEQUENCE [LARGE SCALE GENOMIC DNA]</scope>
    <source>
        <strain evidence="2 3">DSM 16100</strain>
    </source>
</reference>
<evidence type="ECO:0000313" key="3">
    <source>
        <dbReference type="Proteomes" id="UP000017837"/>
    </source>
</evidence>
<keyword evidence="3" id="KW-1185">Reference proteome</keyword>
<gene>
    <name evidence="2" type="ORF">ABENE_01485</name>
</gene>
<dbReference type="Proteomes" id="UP000017837">
    <property type="component" value="Unassembled WGS sequence"/>
</dbReference>
<keyword evidence="1" id="KW-0472">Membrane</keyword>
<dbReference type="PATRIC" id="fig|1121022.4.peg.294"/>
<sequence>MTNLPFALYWRKRVGIMTLKDELGLLPRFLYILVGVMLAAAAIASDYSDWALIEAGKMPPFGFILMNMIALPLALGIVLWACVGRHREWHIGDGHIRIRLLSLTSWRKTHHIMAEDIRDVAQHSYDHERKGSRVTHGLIVTLKDGRRLISPKSHDEKRLEMARLHIESVMRSPLPDNDPLAQAMNANGLS</sequence>
<organism evidence="2 3">
    <name type="scientific">Asticcacaulis benevestitus DSM 16100 = ATCC BAA-896</name>
    <dbReference type="NCBI Taxonomy" id="1121022"/>
    <lineage>
        <taxon>Bacteria</taxon>
        <taxon>Pseudomonadati</taxon>
        <taxon>Pseudomonadota</taxon>
        <taxon>Alphaproteobacteria</taxon>
        <taxon>Caulobacterales</taxon>
        <taxon>Caulobacteraceae</taxon>
        <taxon>Asticcacaulis</taxon>
    </lineage>
</organism>
<name>V4PJS2_9CAUL</name>
<dbReference type="AlphaFoldDB" id="V4PJS2"/>
<keyword evidence="1" id="KW-0812">Transmembrane</keyword>